<dbReference type="AlphaFoldDB" id="A0A0R0F987"/>
<dbReference type="PANTHER" id="PTHR30544:SF9">
    <property type="entry name" value="RADICAL SAM SUPERFAMILY PROTEIN"/>
    <property type="match status" value="1"/>
</dbReference>
<dbReference type="Gramene" id="KRG99335">
    <property type="protein sequence ID" value="KRG99335"/>
    <property type="gene ID" value="GLYMA_18G137800"/>
</dbReference>
<dbReference type="InterPro" id="IPR013785">
    <property type="entry name" value="Aldolase_TIM"/>
</dbReference>
<evidence type="ECO:0000313" key="3">
    <source>
        <dbReference type="EMBL" id="KRG99335.1"/>
    </source>
</evidence>
<dbReference type="PANTHER" id="PTHR30544">
    <property type="entry name" value="23S RRNA METHYLTRANSFERASE"/>
    <property type="match status" value="1"/>
</dbReference>
<dbReference type="GO" id="GO:0051539">
    <property type="term" value="F:4 iron, 4 sulfur cluster binding"/>
    <property type="evidence" value="ECO:0007669"/>
    <property type="project" value="UniProtKB-KW"/>
</dbReference>
<protein>
    <recommendedName>
        <fullName evidence="6">Radical SAM core domain-containing protein</fullName>
    </recommendedName>
</protein>
<evidence type="ECO:0000313" key="5">
    <source>
        <dbReference type="Proteomes" id="UP000008827"/>
    </source>
</evidence>
<gene>
    <name evidence="3" type="ORF">GLYMA_18G137800</name>
</gene>
<evidence type="ECO:0000256" key="1">
    <source>
        <dbReference type="ARBA" id="ARBA00001966"/>
    </source>
</evidence>
<evidence type="ECO:0000313" key="4">
    <source>
        <dbReference type="EnsemblPlants" id="KRG99335"/>
    </source>
</evidence>
<dbReference type="EMBL" id="CM000851">
    <property type="protein sequence ID" value="KRG99335.1"/>
    <property type="molecule type" value="Genomic_DNA"/>
</dbReference>
<keyword evidence="2" id="KW-0479">Metal-binding</keyword>
<keyword evidence="2" id="KW-0408">Iron</keyword>
<organism evidence="3">
    <name type="scientific">Glycine max</name>
    <name type="common">Soybean</name>
    <name type="synonym">Glycine hispida</name>
    <dbReference type="NCBI Taxonomy" id="3847"/>
    <lineage>
        <taxon>Eukaryota</taxon>
        <taxon>Viridiplantae</taxon>
        <taxon>Streptophyta</taxon>
        <taxon>Embryophyta</taxon>
        <taxon>Tracheophyta</taxon>
        <taxon>Spermatophyta</taxon>
        <taxon>Magnoliopsida</taxon>
        <taxon>eudicotyledons</taxon>
        <taxon>Gunneridae</taxon>
        <taxon>Pentapetalae</taxon>
        <taxon>rosids</taxon>
        <taxon>fabids</taxon>
        <taxon>Fabales</taxon>
        <taxon>Fabaceae</taxon>
        <taxon>Papilionoideae</taxon>
        <taxon>50 kb inversion clade</taxon>
        <taxon>NPAAA clade</taxon>
        <taxon>indigoferoid/millettioid clade</taxon>
        <taxon>Phaseoleae</taxon>
        <taxon>Glycine</taxon>
        <taxon>Glycine subgen. Soja</taxon>
    </lineage>
</organism>
<comment type="cofactor">
    <cofactor evidence="1">
        <name>[4Fe-4S] cluster</name>
        <dbReference type="ChEBI" id="CHEBI:49883"/>
    </cofactor>
</comment>
<reference evidence="3 4" key="1">
    <citation type="journal article" date="2010" name="Nature">
        <title>Genome sequence of the palaeopolyploid soybean.</title>
        <authorList>
            <person name="Schmutz J."/>
            <person name="Cannon S.B."/>
            <person name="Schlueter J."/>
            <person name="Ma J."/>
            <person name="Mitros T."/>
            <person name="Nelson W."/>
            <person name="Hyten D.L."/>
            <person name="Song Q."/>
            <person name="Thelen J.J."/>
            <person name="Cheng J."/>
            <person name="Xu D."/>
            <person name="Hellsten U."/>
            <person name="May G.D."/>
            <person name="Yu Y."/>
            <person name="Sakurai T."/>
            <person name="Umezawa T."/>
            <person name="Bhattacharyya M.K."/>
            <person name="Sandhu D."/>
            <person name="Valliyodan B."/>
            <person name="Lindquist E."/>
            <person name="Peto M."/>
            <person name="Grant D."/>
            <person name="Shu S."/>
            <person name="Goodstein D."/>
            <person name="Barry K."/>
            <person name="Futrell-Griggs M."/>
            <person name="Abernathy B."/>
            <person name="Du J."/>
            <person name="Tian Z."/>
            <person name="Zhu L."/>
            <person name="Gill N."/>
            <person name="Joshi T."/>
            <person name="Libault M."/>
            <person name="Sethuraman A."/>
            <person name="Zhang X.-C."/>
            <person name="Shinozaki K."/>
            <person name="Nguyen H.T."/>
            <person name="Wing R.A."/>
            <person name="Cregan P."/>
            <person name="Specht J."/>
            <person name="Grimwood J."/>
            <person name="Rokhsar D."/>
            <person name="Stacey G."/>
            <person name="Shoemaker R.C."/>
            <person name="Jackson S.A."/>
        </authorList>
    </citation>
    <scope>NUCLEOTIDE SEQUENCE</scope>
    <source>
        <strain evidence="4">cv. Williams 82</strain>
        <tissue evidence="3">Callus</tissue>
    </source>
</reference>
<accession>A0A0R0F987</accession>
<sequence length="284" mass="32023">MEGFKSLNKDFKKMLNENAEFKALALKEIRTASDGIRKILFTLDDGLVIETVVILCDRGRTTVCVSSQVGCAMNCKFCYTGRQALFFFLMGLRRHLTAAEIGMGEPLHNTDNVIKAAYIMVTISTSGLIPQLKRFLHESNCALAYKLDLLLQTLREELCFKKNYKVLFEHVMLEGINDRMAKLYFVYCFDEDVERLIELVKGISCKINLISFNPHSGSFFKPTKYERMIEFRNTLAGAGLIVFLRLSRGDDQLASCGQLGKPGTIQAPLLRVPEQFQMAIGSST</sequence>
<dbReference type="InParanoid" id="A0A0R0F987"/>
<keyword evidence="2" id="KW-0411">Iron-sulfur</keyword>
<evidence type="ECO:0000256" key="2">
    <source>
        <dbReference type="ARBA" id="ARBA00022485"/>
    </source>
</evidence>
<dbReference type="GO" id="GO:0070475">
    <property type="term" value="P:rRNA base methylation"/>
    <property type="evidence" value="ECO:0000318"/>
    <property type="project" value="GO_Central"/>
</dbReference>
<evidence type="ECO:0008006" key="6">
    <source>
        <dbReference type="Google" id="ProtNLM"/>
    </source>
</evidence>
<name>A0A0R0F987_SOYBN</name>
<dbReference type="SUPFAM" id="SSF102114">
    <property type="entry name" value="Radical SAM enzymes"/>
    <property type="match status" value="1"/>
</dbReference>
<dbReference type="InterPro" id="IPR058240">
    <property type="entry name" value="rSAM_sf"/>
</dbReference>
<reference evidence="4" key="2">
    <citation type="submission" date="2018-02" db="UniProtKB">
        <authorList>
            <consortium name="EnsemblPlants"/>
        </authorList>
    </citation>
    <scope>IDENTIFICATION</scope>
    <source>
        <strain evidence="4">Williams 82</strain>
    </source>
</reference>
<dbReference type="InterPro" id="IPR040072">
    <property type="entry name" value="Methyltransferase_A"/>
</dbReference>
<keyword evidence="5" id="KW-1185">Reference proteome</keyword>
<reference evidence="3" key="3">
    <citation type="submission" date="2018-07" db="EMBL/GenBank/DDBJ databases">
        <title>WGS assembly of Glycine max.</title>
        <authorList>
            <person name="Schmutz J."/>
            <person name="Cannon S."/>
            <person name="Schlueter J."/>
            <person name="Ma J."/>
            <person name="Mitros T."/>
            <person name="Nelson W."/>
            <person name="Hyten D."/>
            <person name="Song Q."/>
            <person name="Thelen J."/>
            <person name="Cheng J."/>
            <person name="Xu D."/>
            <person name="Hellsten U."/>
            <person name="May G."/>
            <person name="Yu Y."/>
            <person name="Sakurai T."/>
            <person name="Umezawa T."/>
            <person name="Bhattacharyya M."/>
            <person name="Sandhu D."/>
            <person name="Valliyodan B."/>
            <person name="Lindquist E."/>
            <person name="Peto M."/>
            <person name="Grant D."/>
            <person name="Shu S."/>
            <person name="Goodstein D."/>
            <person name="Barry K."/>
            <person name="Futrell-Griggs M."/>
            <person name="Abernathy B."/>
            <person name="Du J."/>
            <person name="Tian Z."/>
            <person name="Zhu L."/>
            <person name="Gill N."/>
            <person name="Joshi T."/>
            <person name="Libault M."/>
            <person name="Sethuraman A."/>
            <person name="Zhang X."/>
            <person name="Shinozaki K."/>
            <person name="Nguyen H."/>
            <person name="Wing R."/>
            <person name="Cregan P."/>
            <person name="Specht J."/>
            <person name="Grimwood J."/>
            <person name="Rokhsar D."/>
            <person name="Stacey G."/>
            <person name="Shoemaker R."/>
            <person name="Jackson S."/>
        </authorList>
    </citation>
    <scope>NUCLEOTIDE SEQUENCE</scope>
    <source>
        <tissue evidence="3">Callus</tissue>
    </source>
</reference>
<dbReference type="SMR" id="A0A0R0F987"/>
<dbReference type="EnsemblPlants" id="KRG99335">
    <property type="protein sequence ID" value="KRG99335"/>
    <property type="gene ID" value="GLYMA_18G137800"/>
</dbReference>
<keyword evidence="2" id="KW-0004">4Fe-4S</keyword>
<dbReference type="Proteomes" id="UP000008827">
    <property type="component" value="Chromosome 18"/>
</dbReference>
<dbReference type="Gene3D" id="3.20.20.70">
    <property type="entry name" value="Aldolase class I"/>
    <property type="match status" value="3"/>
</dbReference>
<proteinExistence type="predicted"/>
<dbReference type="GO" id="GO:0030488">
    <property type="term" value="P:tRNA methylation"/>
    <property type="evidence" value="ECO:0000318"/>
    <property type="project" value="GO_Central"/>
</dbReference>
<dbReference type="OMA" id="PANRMYP"/>
<dbReference type="PaxDb" id="3847-GLYMA18G18961.1"/>